<feature type="non-terminal residue" evidence="6">
    <location>
        <position position="212"/>
    </location>
</feature>
<dbReference type="Pfam" id="PF13774">
    <property type="entry name" value="Longin"/>
    <property type="match status" value="1"/>
</dbReference>
<keyword evidence="4" id="KW-0812">Transmembrane</keyword>
<dbReference type="Proteomes" id="UP000837857">
    <property type="component" value="Chromosome 3"/>
</dbReference>
<feature type="transmembrane region" description="Helical" evidence="4">
    <location>
        <begin position="171"/>
        <end position="203"/>
    </location>
</feature>
<proteinExistence type="inferred from homology"/>
<evidence type="ECO:0000313" key="7">
    <source>
        <dbReference type="Proteomes" id="UP000837857"/>
    </source>
</evidence>
<protein>
    <recommendedName>
        <fullName evidence="5">Longin domain-containing protein</fullName>
    </recommendedName>
</protein>
<keyword evidence="7" id="KW-1185">Reference proteome</keyword>
<organism evidence="6 7">
    <name type="scientific">Iphiclides podalirius</name>
    <name type="common">scarce swallowtail</name>
    <dbReference type="NCBI Taxonomy" id="110791"/>
    <lineage>
        <taxon>Eukaryota</taxon>
        <taxon>Metazoa</taxon>
        <taxon>Ecdysozoa</taxon>
        <taxon>Arthropoda</taxon>
        <taxon>Hexapoda</taxon>
        <taxon>Insecta</taxon>
        <taxon>Pterygota</taxon>
        <taxon>Neoptera</taxon>
        <taxon>Endopterygota</taxon>
        <taxon>Lepidoptera</taxon>
        <taxon>Glossata</taxon>
        <taxon>Ditrysia</taxon>
        <taxon>Papilionoidea</taxon>
        <taxon>Papilionidae</taxon>
        <taxon>Papilioninae</taxon>
        <taxon>Iphiclides</taxon>
    </lineage>
</organism>
<keyword evidence="2 4" id="KW-0472">Membrane</keyword>
<name>A0ABN8IU44_9NEOP</name>
<feature type="domain" description="Longin" evidence="5">
    <location>
        <begin position="9"/>
        <end position="86"/>
    </location>
</feature>
<reference evidence="6" key="1">
    <citation type="submission" date="2022-03" db="EMBL/GenBank/DDBJ databases">
        <authorList>
            <person name="Martin H S."/>
        </authorList>
    </citation>
    <scope>NUCLEOTIDE SEQUENCE</scope>
</reference>
<comment type="similarity">
    <text evidence="1">Belongs to the synaptobrevin family.</text>
</comment>
<evidence type="ECO:0000256" key="3">
    <source>
        <dbReference type="ARBA" id="ARBA00046280"/>
    </source>
</evidence>
<evidence type="ECO:0000256" key="4">
    <source>
        <dbReference type="SAM" id="Phobius"/>
    </source>
</evidence>
<gene>
    <name evidence="6" type="ORF">IPOD504_LOCUS12538</name>
</gene>
<evidence type="ECO:0000256" key="2">
    <source>
        <dbReference type="ARBA" id="ARBA00023136"/>
    </source>
</evidence>
<sequence>MSILFSVVAIKREIIYKHASCDGNFVDIVTEVLSKIPLGNNKMTYFHGTYLFNYVVENEHVYLCVTEKACQRSRAFLFLNEIKRSYKCHDTDDFTNTLAIEMSRYSENNSNITVENGDLDEINRIEVESSQSILGEKLLLVKNTDILEFSTISYVRKSPEKITISVESKTYFIFVGMALFLTVIVLYVFGPWTLVTVMGILFINDARKKRRE</sequence>
<dbReference type="SMART" id="SM01270">
    <property type="entry name" value="Longin"/>
    <property type="match status" value="1"/>
</dbReference>
<comment type="subcellular location">
    <subcellularLocation>
        <location evidence="3">Endomembrane system</location>
        <topology evidence="3">Single-pass type IV membrane protein</topology>
    </subcellularLocation>
</comment>
<dbReference type="EMBL" id="OW152815">
    <property type="protein sequence ID" value="CAH2063480.1"/>
    <property type="molecule type" value="Genomic_DNA"/>
</dbReference>
<dbReference type="PANTHER" id="PTHR21136">
    <property type="entry name" value="SNARE PROTEINS"/>
    <property type="match status" value="1"/>
</dbReference>
<accession>A0ABN8IU44</accession>
<evidence type="ECO:0000313" key="6">
    <source>
        <dbReference type="EMBL" id="CAH2063480.1"/>
    </source>
</evidence>
<dbReference type="PANTHER" id="PTHR21136:SF179">
    <property type="entry name" value="VESICLE ASSOCIATED MEMBRANE PROTEIN 7-RELATED"/>
    <property type="match status" value="1"/>
</dbReference>
<evidence type="ECO:0000256" key="1">
    <source>
        <dbReference type="ARBA" id="ARBA00008025"/>
    </source>
</evidence>
<evidence type="ECO:0000259" key="5">
    <source>
        <dbReference type="PROSITE" id="PS50859"/>
    </source>
</evidence>
<dbReference type="CDD" id="cd14824">
    <property type="entry name" value="Longin"/>
    <property type="match status" value="1"/>
</dbReference>
<dbReference type="InterPro" id="IPR051097">
    <property type="entry name" value="Synaptobrevin-like_transport"/>
</dbReference>
<dbReference type="InterPro" id="IPR011012">
    <property type="entry name" value="Longin-like_dom_sf"/>
</dbReference>
<keyword evidence="4" id="KW-1133">Transmembrane helix</keyword>
<dbReference type="Gene3D" id="3.30.450.50">
    <property type="entry name" value="Longin domain"/>
    <property type="match status" value="1"/>
</dbReference>
<dbReference type="InterPro" id="IPR010908">
    <property type="entry name" value="Longin_dom"/>
</dbReference>
<dbReference type="PROSITE" id="PS50859">
    <property type="entry name" value="LONGIN"/>
    <property type="match status" value="1"/>
</dbReference>
<dbReference type="SUPFAM" id="SSF64356">
    <property type="entry name" value="SNARE-like"/>
    <property type="match status" value="1"/>
</dbReference>